<name>A0A1I7KUN0_9BACL</name>
<dbReference type="InterPro" id="IPR037185">
    <property type="entry name" value="EmrE-like"/>
</dbReference>
<reference evidence="4" key="1">
    <citation type="submission" date="2016-10" db="EMBL/GenBank/DDBJ databases">
        <authorList>
            <person name="Varghese N."/>
        </authorList>
    </citation>
    <scope>NUCLEOTIDE SEQUENCE [LARGE SCALE GENOMIC DNA]</scope>
    <source>
        <strain evidence="4">DSM 17980</strain>
    </source>
</reference>
<feature type="transmembrane region" description="Helical" evidence="2">
    <location>
        <begin position="166"/>
        <end position="183"/>
    </location>
</feature>
<dbReference type="EMBL" id="FPBV01000019">
    <property type="protein sequence ID" value="SFV01212.1"/>
    <property type="molecule type" value="Genomic_DNA"/>
</dbReference>
<evidence type="ECO:0000256" key="2">
    <source>
        <dbReference type="SAM" id="Phobius"/>
    </source>
</evidence>
<dbReference type="SUPFAM" id="SSF103481">
    <property type="entry name" value="Multidrug resistance efflux transporter EmrE"/>
    <property type="match status" value="1"/>
</dbReference>
<dbReference type="Proteomes" id="UP000183508">
    <property type="component" value="Unassembled WGS sequence"/>
</dbReference>
<feature type="transmembrane region" description="Helical" evidence="2">
    <location>
        <begin position="31"/>
        <end position="50"/>
    </location>
</feature>
<feature type="transmembrane region" description="Helical" evidence="2">
    <location>
        <begin position="203"/>
        <end position="223"/>
    </location>
</feature>
<evidence type="ECO:0000313" key="4">
    <source>
        <dbReference type="Proteomes" id="UP000183508"/>
    </source>
</evidence>
<dbReference type="RefSeq" id="WP_074954987.1">
    <property type="nucleotide sequence ID" value="NZ_FPBV01000019.1"/>
</dbReference>
<feature type="transmembrane region" description="Helical" evidence="2">
    <location>
        <begin position="235"/>
        <end position="253"/>
    </location>
</feature>
<dbReference type="InterPro" id="IPR032713">
    <property type="entry name" value="EmrE"/>
</dbReference>
<sequence>MRGIVLGVLSSAFFAATFLLNRKMSLSGGSWVWSASLRYLWMVPILGAVVAMRRRAPDLWREMRRHPVQWLVWSSVGFGLFYVPLCFSAAYGPAWLLACTWQITILAGSLVAPWIHEPAGDAAQPVIRRRGSPSRIPLASLAMSLVILAGIALVEFQQAKSVPMRDAILAAVPVLLAAFAYPLGNRKMMALCGGRLHAYERTFGMTLASLPLWLALAAYGMFIDGPPSLGQVVQSLLVAVLSGVVATVLFFSATDRAHGDPIRLAAVEATQSGEVLFTALAEWLFLCDARPSPRAVMGMGMVVLGMVCHSFTAQTTSSHPQINREAESQSSS</sequence>
<organism evidence="3 4">
    <name type="scientific">Alicyclobacillus macrosporangiidus</name>
    <dbReference type="NCBI Taxonomy" id="392015"/>
    <lineage>
        <taxon>Bacteria</taxon>
        <taxon>Bacillati</taxon>
        <taxon>Bacillota</taxon>
        <taxon>Bacilli</taxon>
        <taxon>Bacillales</taxon>
        <taxon>Alicyclobacillaceae</taxon>
        <taxon>Alicyclobacillus</taxon>
    </lineage>
</organism>
<keyword evidence="2" id="KW-0812">Transmembrane</keyword>
<feature type="transmembrane region" description="Helical" evidence="2">
    <location>
        <begin position="70"/>
        <end position="89"/>
    </location>
</feature>
<evidence type="ECO:0000313" key="3">
    <source>
        <dbReference type="EMBL" id="SFV01212.1"/>
    </source>
</evidence>
<protein>
    <submittedName>
        <fullName evidence="3">Putative multidrug resistance efflux transporter</fullName>
    </submittedName>
</protein>
<comment type="subcellular location">
    <subcellularLocation>
        <location evidence="1">Endomembrane system</location>
        <topology evidence="1">Multi-pass membrane protein</topology>
    </subcellularLocation>
</comment>
<feature type="transmembrane region" description="Helical" evidence="2">
    <location>
        <begin position="136"/>
        <end position="154"/>
    </location>
</feature>
<proteinExistence type="predicted"/>
<dbReference type="Pfam" id="PF13536">
    <property type="entry name" value="EmrE"/>
    <property type="match status" value="1"/>
</dbReference>
<dbReference type="eggNOG" id="COG0697">
    <property type="taxonomic scope" value="Bacteria"/>
</dbReference>
<evidence type="ECO:0000256" key="1">
    <source>
        <dbReference type="ARBA" id="ARBA00004127"/>
    </source>
</evidence>
<keyword evidence="2" id="KW-0472">Membrane</keyword>
<keyword evidence="2" id="KW-1133">Transmembrane helix</keyword>
<feature type="transmembrane region" description="Helical" evidence="2">
    <location>
        <begin position="95"/>
        <end position="115"/>
    </location>
</feature>
<dbReference type="OrthoDB" id="3457556at2"/>
<accession>A0A1I7KUN0</accession>
<dbReference type="STRING" id="392015.SAMN05421543_11953"/>
<keyword evidence="4" id="KW-1185">Reference proteome</keyword>
<gene>
    <name evidence="3" type="ORF">SAMN05421543_11953</name>
</gene>
<dbReference type="AlphaFoldDB" id="A0A1I7KUN0"/>